<proteinExistence type="predicted"/>
<gene>
    <name evidence="1" type="ORF">RPERSI_LOCUS16926</name>
</gene>
<sequence length="50" mass="5551">MFSSLDGGNCQPVNNRNDYVYEGFTTKSESHFPEKNIIPTKLVSIITNSG</sequence>
<organism evidence="1 2">
    <name type="scientific">Racocetra persica</name>
    <dbReference type="NCBI Taxonomy" id="160502"/>
    <lineage>
        <taxon>Eukaryota</taxon>
        <taxon>Fungi</taxon>
        <taxon>Fungi incertae sedis</taxon>
        <taxon>Mucoromycota</taxon>
        <taxon>Glomeromycotina</taxon>
        <taxon>Glomeromycetes</taxon>
        <taxon>Diversisporales</taxon>
        <taxon>Gigasporaceae</taxon>
        <taxon>Racocetra</taxon>
    </lineage>
</organism>
<dbReference type="Proteomes" id="UP000789920">
    <property type="component" value="Unassembled WGS sequence"/>
</dbReference>
<evidence type="ECO:0000313" key="2">
    <source>
        <dbReference type="Proteomes" id="UP000789920"/>
    </source>
</evidence>
<accession>A0ACA9R466</accession>
<evidence type="ECO:0000313" key="1">
    <source>
        <dbReference type="EMBL" id="CAG8775588.1"/>
    </source>
</evidence>
<dbReference type="EMBL" id="CAJVQC010042562">
    <property type="protein sequence ID" value="CAG8775588.1"/>
    <property type="molecule type" value="Genomic_DNA"/>
</dbReference>
<protein>
    <submittedName>
        <fullName evidence="1">18977_t:CDS:1</fullName>
    </submittedName>
</protein>
<keyword evidence="2" id="KW-1185">Reference proteome</keyword>
<feature type="non-terminal residue" evidence="1">
    <location>
        <position position="1"/>
    </location>
</feature>
<name>A0ACA9R466_9GLOM</name>
<comment type="caution">
    <text evidence="1">The sequence shown here is derived from an EMBL/GenBank/DDBJ whole genome shotgun (WGS) entry which is preliminary data.</text>
</comment>
<reference evidence="1" key="1">
    <citation type="submission" date="2021-06" db="EMBL/GenBank/DDBJ databases">
        <authorList>
            <person name="Kallberg Y."/>
            <person name="Tangrot J."/>
            <person name="Rosling A."/>
        </authorList>
    </citation>
    <scope>NUCLEOTIDE SEQUENCE</scope>
    <source>
        <strain evidence="1">MA461A</strain>
    </source>
</reference>